<dbReference type="GeneID" id="97673450"/>
<sequence>MTIFGHLDRRRFNALAGYSRHPKITLITKELDWFADPRERVLGMLCWDRIDDDYGWVMFGRDAVARFRAIKVNASYPTAEEAYSSLMVAMREAIDLPDEAFHQGDEEGEAVDFFEPTVDEERFHSSFKMLLKDPRYSPARELISNMMRFHEDVDGNFVQKFQTAGWDALLWELYLFATFTELGFVRQADAPTPDYVLQGILGSFAVEATSVNPSSSGPEKVPDEAEAFKQYLENYIPIRLSSALRNKLNHKPAYWEQPAAKNLPFCIAVQDFHLQGTMRFIVPAATEYVFGVRHWLEDGARKIERIKAHRYGKKRARSGFFNLEGAENVSAVIINPQGTVTKFNRLGKATGFGDARVKLLRSGMQRNDSNIENPYPTPFSEDVGPASTETWVEGMVVLHNPNARFPLDPALLPGAAHEFLQPDGSIMSMLPDFHPLFSSTHTAIDEG</sequence>
<dbReference type="Proteomes" id="UP000049983">
    <property type="component" value="Unassembled WGS sequence"/>
</dbReference>
<organism evidence="1 2">
    <name type="scientific">Roseibium album</name>
    <dbReference type="NCBI Taxonomy" id="311410"/>
    <lineage>
        <taxon>Bacteria</taxon>
        <taxon>Pseudomonadati</taxon>
        <taxon>Pseudomonadota</taxon>
        <taxon>Alphaproteobacteria</taxon>
        <taxon>Hyphomicrobiales</taxon>
        <taxon>Stappiaceae</taxon>
        <taxon>Roseibium</taxon>
    </lineage>
</organism>
<evidence type="ECO:0008006" key="3">
    <source>
        <dbReference type="Google" id="ProtNLM"/>
    </source>
</evidence>
<dbReference type="AlphaFoldDB" id="A0A0M7B4X1"/>
<accession>A0A0M7B4X1</accession>
<evidence type="ECO:0000313" key="1">
    <source>
        <dbReference type="EMBL" id="CTQ79508.1"/>
    </source>
</evidence>
<protein>
    <recommendedName>
        <fullName evidence="3">Glycosaminoglycan attachment site</fullName>
    </recommendedName>
</protein>
<dbReference type="STRING" id="311410.LA5095_06296"/>
<dbReference type="EMBL" id="CXWC01000020">
    <property type="protein sequence ID" value="CTQ79508.1"/>
    <property type="molecule type" value="Genomic_DNA"/>
</dbReference>
<dbReference type="RefSeq" id="WP_055391952.1">
    <property type="nucleotide sequence ID" value="NZ_CXWA01000021.1"/>
</dbReference>
<dbReference type="OrthoDB" id="981968at2"/>
<gene>
    <name evidence="1" type="ORF">LA5096_06228</name>
</gene>
<reference evidence="2" key="1">
    <citation type="submission" date="2015-07" db="EMBL/GenBank/DDBJ databases">
        <authorList>
            <person name="Rodrigo-Torres Lidia"/>
            <person name="Arahal R.David."/>
        </authorList>
    </citation>
    <scope>NUCLEOTIDE SEQUENCE [LARGE SCALE GENOMIC DNA]</scope>
    <source>
        <strain evidence="2">CECT 5096</strain>
    </source>
</reference>
<evidence type="ECO:0000313" key="2">
    <source>
        <dbReference type="Proteomes" id="UP000049983"/>
    </source>
</evidence>
<keyword evidence="2" id="KW-1185">Reference proteome</keyword>
<name>A0A0M7B4X1_9HYPH</name>
<proteinExistence type="predicted"/>